<sequence length="153" mass="16797">MRAEDAMKTIDAAIQAAVWAPSVHNTQPWSFAVDDEEISLRADSDRRLRVGDVTGREMLISCGAALANMRIALHAMGHEAPVRVLPDPDRPALLASVRPGGPAEVDEHTAMLYGQVERRRTHRSGFTDRPVPERLVDELVQQAAMEGARLTPI</sequence>
<reference evidence="2" key="1">
    <citation type="journal article" date="2019" name="Int. J. Syst. Evol. Microbiol.">
        <title>The Global Catalogue of Microorganisms (GCM) 10K type strain sequencing project: providing services to taxonomists for standard genome sequencing and annotation.</title>
        <authorList>
            <consortium name="The Broad Institute Genomics Platform"/>
            <consortium name="The Broad Institute Genome Sequencing Center for Infectious Disease"/>
            <person name="Wu L."/>
            <person name="Ma J."/>
        </authorList>
    </citation>
    <scope>NUCLEOTIDE SEQUENCE [LARGE SCALE GENOMIC DNA]</scope>
    <source>
        <strain evidence="2">CCUG 62974</strain>
    </source>
</reference>
<accession>A0ABW3DQX8</accession>
<feature type="non-terminal residue" evidence="1">
    <location>
        <position position="153"/>
    </location>
</feature>
<evidence type="ECO:0000313" key="2">
    <source>
        <dbReference type="Proteomes" id="UP001597024"/>
    </source>
</evidence>
<proteinExistence type="predicted"/>
<dbReference type="SUPFAM" id="SSF55469">
    <property type="entry name" value="FMN-dependent nitroreductase-like"/>
    <property type="match status" value="1"/>
</dbReference>
<comment type="caution">
    <text evidence="1">The sequence shown here is derived from an EMBL/GenBank/DDBJ whole genome shotgun (WGS) entry which is preliminary data.</text>
</comment>
<evidence type="ECO:0000313" key="1">
    <source>
        <dbReference type="EMBL" id="MFD0886228.1"/>
    </source>
</evidence>
<name>A0ABW3DQX8_9ACTN</name>
<dbReference type="EMBL" id="JBHTHX010000549">
    <property type="protein sequence ID" value="MFD0886228.1"/>
    <property type="molecule type" value="Genomic_DNA"/>
</dbReference>
<organism evidence="1 2">
    <name type="scientific">Streptosporangium algeriense</name>
    <dbReference type="NCBI Taxonomy" id="1682748"/>
    <lineage>
        <taxon>Bacteria</taxon>
        <taxon>Bacillati</taxon>
        <taxon>Actinomycetota</taxon>
        <taxon>Actinomycetes</taxon>
        <taxon>Streptosporangiales</taxon>
        <taxon>Streptosporangiaceae</taxon>
        <taxon>Streptosporangium</taxon>
    </lineage>
</organism>
<dbReference type="InterPro" id="IPR000415">
    <property type="entry name" value="Nitroreductase-like"/>
</dbReference>
<keyword evidence="2" id="KW-1185">Reference proteome</keyword>
<gene>
    <name evidence="1" type="ORF">ACFQ08_16910</name>
</gene>
<dbReference type="Gene3D" id="3.40.109.10">
    <property type="entry name" value="NADH Oxidase"/>
    <property type="match status" value="1"/>
</dbReference>
<evidence type="ECO:0008006" key="3">
    <source>
        <dbReference type="Google" id="ProtNLM"/>
    </source>
</evidence>
<protein>
    <recommendedName>
        <fullName evidence="3">Nitroreductase</fullName>
    </recommendedName>
</protein>
<dbReference type="Proteomes" id="UP001597024">
    <property type="component" value="Unassembled WGS sequence"/>
</dbReference>